<feature type="region of interest" description="Disordered" evidence="1">
    <location>
        <begin position="88"/>
        <end position="115"/>
    </location>
</feature>
<reference evidence="3 4" key="1">
    <citation type="submission" date="2023-08" db="EMBL/GenBank/DDBJ databases">
        <title>Black Yeasts Isolated from many extreme environments.</title>
        <authorList>
            <person name="Coleine C."/>
            <person name="Stajich J.E."/>
            <person name="Selbmann L."/>
        </authorList>
    </citation>
    <scope>NUCLEOTIDE SEQUENCE [LARGE SCALE GENOMIC DNA]</scope>
    <source>
        <strain evidence="3 4">CCFEE 536</strain>
    </source>
</reference>
<feature type="domain" description="BTB" evidence="2">
    <location>
        <begin position="15"/>
        <end position="87"/>
    </location>
</feature>
<dbReference type="SUPFAM" id="SSF54695">
    <property type="entry name" value="POZ domain"/>
    <property type="match status" value="1"/>
</dbReference>
<organism evidence="3 4">
    <name type="scientific">Cryomyces antarcticus</name>
    <dbReference type="NCBI Taxonomy" id="329879"/>
    <lineage>
        <taxon>Eukaryota</taxon>
        <taxon>Fungi</taxon>
        <taxon>Dikarya</taxon>
        <taxon>Ascomycota</taxon>
        <taxon>Pezizomycotina</taxon>
        <taxon>Dothideomycetes</taxon>
        <taxon>Dothideomycetes incertae sedis</taxon>
        <taxon>Cryomyces</taxon>
    </lineage>
</organism>
<dbReference type="PANTHER" id="PTHR47843">
    <property type="entry name" value="BTB DOMAIN-CONTAINING PROTEIN-RELATED"/>
    <property type="match status" value="1"/>
</dbReference>
<evidence type="ECO:0000313" key="4">
    <source>
        <dbReference type="Proteomes" id="UP001357485"/>
    </source>
</evidence>
<dbReference type="InterPro" id="IPR000210">
    <property type="entry name" value="BTB/POZ_dom"/>
</dbReference>
<feature type="compositionally biased region" description="Acidic residues" evidence="1">
    <location>
        <begin position="105"/>
        <end position="115"/>
    </location>
</feature>
<dbReference type="Proteomes" id="UP001357485">
    <property type="component" value="Unassembled WGS sequence"/>
</dbReference>
<evidence type="ECO:0000259" key="2">
    <source>
        <dbReference type="PROSITE" id="PS50097"/>
    </source>
</evidence>
<dbReference type="EMBL" id="JAVRRA010017163">
    <property type="protein sequence ID" value="KAK5200755.1"/>
    <property type="molecule type" value="Genomic_DNA"/>
</dbReference>
<dbReference type="PROSITE" id="PS50097">
    <property type="entry name" value="BTB"/>
    <property type="match status" value="1"/>
</dbReference>
<evidence type="ECO:0000256" key="1">
    <source>
        <dbReference type="SAM" id="MobiDB-lite"/>
    </source>
</evidence>
<feature type="region of interest" description="Disordered" evidence="1">
    <location>
        <begin position="137"/>
        <end position="156"/>
    </location>
</feature>
<feature type="compositionally biased region" description="Acidic residues" evidence="1">
    <location>
        <begin position="147"/>
        <end position="156"/>
    </location>
</feature>
<sequence length="310" mass="35939">MPRLERFKPTNFASSPVTIIVGSAPKEVRSFSLHKELFLAKSDYFRSAFTRPWKEGREHVMELPEDTPDSFQLYCQWLHCGKIVTDKSNGSDEEAEVDLEHQELSDDSDEDEDEDVMVGLDDRQLLEYRSAMEIEISAERGGHIPEEQEDEDEDEEKAVEYRDLSEAIARRRPLVEAYIFGNKIQDVKFTDTVMDELLSRMRTSETSWEDQAAILATTLYPYLPPNCPARHLIIDIVTDGWTKEYLKQFHDKNPRFRNYDLMYDISAELLGDYTERFAGLPYAYSEESSACAYHEHKRLGLPCHRAEEAS</sequence>
<feature type="compositionally biased region" description="Basic and acidic residues" evidence="1">
    <location>
        <begin position="137"/>
        <end position="146"/>
    </location>
</feature>
<comment type="caution">
    <text evidence="3">The sequence shown here is derived from an EMBL/GenBank/DDBJ whole genome shotgun (WGS) entry which is preliminary data.</text>
</comment>
<proteinExistence type="predicted"/>
<dbReference type="Gene3D" id="3.30.710.10">
    <property type="entry name" value="Potassium Channel Kv1.1, Chain A"/>
    <property type="match status" value="1"/>
</dbReference>
<keyword evidence="4" id="KW-1185">Reference proteome</keyword>
<gene>
    <name evidence="3" type="ORF">LTR16_005018</name>
</gene>
<dbReference type="PANTHER" id="PTHR47843:SF2">
    <property type="entry name" value="BTB DOMAIN-CONTAINING PROTEIN"/>
    <property type="match status" value="1"/>
</dbReference>
<protein>
    <recommendedName>
        <fullName evidence="2">BTB domain-containing protein</fullName>
    </recommendedName>
</protein>
<name>A0ABR0LMS0_9PEZI</name>
<dbReference type="CDD" id="cd18186">
    <property type="entry name" value="BTB_POZ_ZBTB_KLHL-like"/>
    <property type="match status" value="1"/>
</dbReference>
<evidence type="ECO:0000313" key="3">
    <source>
        <dbReference type="EMBL" id="KAK5200755.1"/>
    </source>
</evidence>
<accession>A0ABR0LMS0</accession>
<dbReference type="InterPro" id="IPR011333">
    <property type="entry name" value="SKP1/BTB/POZ_sf"/>
</dbReference>